<dbReference type="InterPro" id="IPR009571">
    <property type="entry name" value="SUR7/Rim9-like_fungi"/>
</dbReference>
<keyword evidence="2" id="KW-0472">Membrane</keyword>
<organism evidence="3 4">
    <name type="scientific">Diaporthe eres</name>
    <name type="common">Phomopsis oblonga</name>
    <dbReference type="NCBI Taxonomy" id="83184"/>
    <lineage>
        <taxon>Eukaryota</taxon>
        <taxon>Fungi</taxon>
        <taxon>Dikarya</taxon>
        <taxon>Ascomycota</taxon>
        <taxon>Pezizomycotina</taxon>
        <taxon>Sordariomycetes</taxon>
        <taxon>Sordariomycetidae</taxon>
        <taxon>Diaporthales</taxon>
        <taxon>Diaporthaceae</taxon>
        <taxon>Diaporthe</taxon>
        <taxon>Diaporthe eres species complex</taxon>
    </lineage>
</organism>
<evidence type="ECO:0000313" key="4">
    <source>
        <dbReference type="Proteomes" id="UP001430848"/>
    </source>
</evidence>
<evidence type="ECO:0000256" key="2">
    <source>
        <dbReference type="SAM" id="Phobius"/>
    </source>
</evidence>
<feature type="transmembrane region" description="Helical" evidence="2">
    <location>
        <begin position="212"/>
        <end position="238"/>
    </location>
</feature>
<keyword evidence="2" id="KW-1133">Transmembrane helix</keyword>
<reference evidence="3 4" key="1">
    <citation type="submission" date="2024-02" db="EMBL/GenBank/DDBJ databases">
        <title>De novo assembly and annotation of 12 fungi associated with fruit tree decline syndrome in Ontario, Canada.</title>
        <authorList>
            <person name="Sulman M."/>
            <person name="Ellouze W."/>
            <person name="Ilyukhin E."/>
        </authorList>
    </citation>
    <scope>NUCLEOTIDE SEQUENCE [LARGE SCALE GENOMIC DNA]</scope>
    <source>
        <strain evidence="3 4">M169</strain>
    </source>
</reference>
<gene>
    <name evidence="3" type="ORF">SLS63_012070</name>
</gene>
<feature type="transmembrane region" description="Helical" evidence="2">
    <location>
        <begin position="165"/>
        <end position="192"/>
    </location>
</feature>
<dbReference type="EMBL" id="JAKNSF020000126">
    <property type="protein sequence ID" value="KAK7713548.1"/>
    <property type="molecule type" value="Genomic_DNA"/>
</dbReference>
<evidence type="ECO:0000256" key="1">
    <source>
        <dbReference type="SAM" id="MobiDB-lite"/>
    </source>
</evidence>
<feature type="transmembrane region" description="Helical" evidence="2">
    <location>
        <begin position="134"/>
        <end position="158"/>
    </location>
</feature>
<accession>A0ABR1NS74</accession>
<sequence length="276" mass="29419">MTPLPTPALPTPGSPTPTSSGSGASSSQVASAVPSAILNLTQIRPTSDIYNLYVTKICQGKFLDEDSPNSDFFTTRCVSYSDKTDGLGQIVNITSSLPSSIPVGNTANISIPPVAALKQAIATTIPVVASTAKVIFALAVIRIIAGTLALAGSALLFIDIRQFVVFTMLIFATLANISLLLAAGITTGVVVVQADIISGLADALSVEVKYGVHFLVVEWVMAAFAIVGSAYWLVVWFVEFRTFTFSRRRRTARQVGNWKGAWSELKEDLRGDYENL</sequence>
<name>A0ABR1NS74_DIAER</name>
<keyword evidence="4" id="KW-1185">Reference proteome</keyword>
<keyword evidence="2" id="KW-0812">Transmembrane</keyword>
<comment type="caution">
    <text evidence="3">The sequence shown here is derived from an EMBL/GenBank/DDBJ whole genome shotgun (WGS) entry which is preliminary data.</text>
</comment>
<feature type="region of interest" description="Disordered" evidence="1">
    <location>
        <begin position="1"/>
        <end position="27"/>
    </location>
</feature>
<feature type="compositionally biased region" description="Pro residues" evidence="1">
    <location>
        <begin position="1"/>
        <end position="15"/>
    </location>
</feature>
<dbReference type="Proteomes" id="UP001430848">
    <property type="component" value="Unassembled WGS sequence"/>
</dbReference>
<protein>
    <recommendedName>
        <fullName evidence="5">Sur7 protein</fullName>
    </recommendedName>
</protein>
<feature type="compositionally biased region" description="Low complexity" evidence="1">
    <location>
        <begin position="16"/>
        <end position="27"/>
    </location>
</feature>
<evidence type="ECO:0000313" key="3">
    <source>
        <dbReference type="EMBL" id="KAK7713548.1"/>
    </source>
</evidence>
<dbReference type="Pfam" id="PF06687">
    <property type="entry name" value="SUR7"/>
    <property type="match status" value="1"/>
</dbReference>
<proteinExistence type="predicted"/>
<evidence type="ECO:0008006" key="5">
    <source>
        <dbReference type="Google" id="ProtNLM"/>
    </source>
</evidence>